<gene>
    <name evidence="1" type="ORF">SAMN05216361_0111</name>
</gene>
<dbReference type="SUPFAM" id="SSF51445">
    <property type="entry name" value="(Trans)glycosidases"/>
    <property type="match status" value="1"/>
</dbReference>
<accession>A0A1M5SWU1</accession>
<evidence type="ECO:0000313" key="1">
    <source>
        <dbReference type="EMBL" id="SHH42957.1"/>
    </source>
</evidence>
<sequence>MKATGLNLFSFLPLHYLLGCTSVAFLFLFTSPVRATASLDEHFRAGIRGVNLFYLDGRDQEDLPQVIQKLADGDNACKGTNKEIKARLHNTLQAVKEAGFNWIRLLIGRGFYQIYSSRCQYSMPAIYPEFPAVQALAINHLLNEISSYGFTVELVLGGSDSFSDISNDIIFFESVLTQLDHSSIGMVMLGGDVQPARVKRHAKWLTAVYRHFTLHPTNLKALNYSFDTVTYQTTQDLKNYVNWTLTHLPDIPVIAINLYNRSLPPGADWQAYSRAITPFLTAYQSVANHKPAWVDEYGFRLSNPAEDVQYTTKDQLAYFKGFTHATRCSTTLTMATFAWTIGNDRYNADPSKDFKNTPFGLFAGYMHNMPVVQPAWQWLSGANQDSDICKVLK</sequence>
<evidence type="ECO:0008006" key="3">
    <source>
        <dbReference type="Google" id="ProtNLM"/>
    </source>
</evidence>
<protein>
    <recommendedName>
        <fullName evidence="3">Exo-beta-1,3-glucanase, GH17 family</fullName>
    </recommendedName>
</protein>
<dbReference type="InterPro" id="IPR017853">
    <property type="entry name" value="GH"/>
</dbReference>
<dbReference type="Proteomes" id="UP000184520">
    <property type="component" value="Unassembled WGS sequence"/>
</dbReference>
<name>A0A1M5SWU1_9ALTE</name>
<proteinExistence type="predicted"/>
<reference evidence="2" key="1">
    <citation type="submission" date="2016-11" db="EMBL/GenBank/DDBJ databases">
        <authorList>
            <person name="Varghese N."/>
            <person name="Submissions S."/>
        </authorList>
    </citation>
    <scope>NUCLEOTIDE SEQUENCE [LARGE SCALE GENOMIC DNA]</scope>
    <source>
        <strain evidence="2">CGMCC 1.8995</strain>
    </source>
</reference>
<dbReference type="AlphaFoldDB" id="A0A1M5SWU1"/>
<evidence type="ECO:0000313" key="2">
    <source>
        <dbReference type="Proteomes" id="UP000184520"/>
    </source>
</evidence>
<keyword evidence="2" id="KW-1185">Reference proteome</keyword>
<organism evidence="1 2">
    <name type="scientific">Marisediminitalea aggregata</name>
    <dbReference type="NCBI Taxonomy" id="634436"/>
    <lineage>
        <taxon>Bacteria</taxon>
        <taxon>Pseudomonadati</taxon>
        <taxon>Pseudomonadota</taxon>
        <taxon>Gammaproteobacteria</taxon>
        <taxon>Alteromonadales</taxon>
        <taxon>Alteromonadaceae</taxon>
        <taxon>Marisediminitalea</taxon>
    </lineage>
</organism>
<dbReference type="EMBL" id="FQWD01000013">
    <property type="protein sequence ID" value="SHH42957.1"/>
    <property type="molecule type" value="Genomic_DNA"/>
</dbReference>